<dbReference type="SUPFAM" id="SSF52058">
    <property type="entry name" value="L domain-like"/>
    <property type="match status" value="1"/>
</dbReference>
<dbReference type="InterPro" id="IPR056789">
    <property type="entry name" value="LRR_R13L1-DRL21"/>
</dbReference>
<accession>A0A4S4D671</accession>
<name>A0A4S4D671_CAMSN</name>
<gene>
    <name evidence="4" type="ORF">TEA_021899</name>
</gene>
<comment type="caution">
    <text evidence="4">The sequence shown here is derived from an EMBL/GenBank/DDBJ whole genome shotgun (WGS) entry which is preliminary data.</text>
</comment>
<proteinExistence type="predicted"/>
<dbReference type="PANTHER" id="PTHR36766">
    <property type="entry name" value="PLANT BROAD-SPECTRUM MILDEW RESISTANCE PROTEIN RPW8"/>
    <property type="match status" value="1"/>
</dbReference>
<evidence type="ECO:0000313" key="5">
    <source>
        <dbReference type="Proteomes" id="UP000306102"/>
    </source>
</evidence>
<evidence type="ECO:0000313" key="4">
    <source>
        <dbReference type="EMBL" id="THF97889.1"/>
    </source>
</evidence>
<evidence type="ECO:0000256" key="1">
    <source>
        <dbReference type="ARBA" id="ARBA00022614"/>
    </source>
</evidence>
<keyword evidence="2" id="KW-0611">Plant defense</keyword>
<dbReference type="PANTHER" id="PTHR36766:SF40">
    <property type="entry name" value="DISEASE RESISTANCE PROTEIN RGA3"/>
    <property type="match status" value="1"/>
</dbReference>
<evidence type="ECO:0000256" key="2">
    <source>
        <dbReference type="ARBA" id="ARBA00022821"/>
    </source>
</evidence>
<reference evidence="4 5" key="1">
    <citation type="journal article" date="2018" name="Proc. Natl. Acad. Sci. U.S.A.">
        <title>Draft genome sequence of Camellia sinensis var. sinensis provides insights into the evolution of the tea genome and tea quality.</title>
        <authorList>
            <person name="Wei C."/>
            <person name="Yang H."/>
            <person name="Wang S."/>
            <person name="Zhao J."/>
            <person name="Liu C."/>
            <person name="Gao L."/>
            <person name="Xia E."/>
            <person name="Lu Y."/>
            <person name="Tai Y."/>
            <person name="She G."/>
            <person name="Sun J."/>
            <person name="Cao H."/>
            <person name="Tong W."/>
            <person name="Gao Q."/>
            <person name="Li Y."/>
            <person name="Deng W."/>
            <person name="Jiang X."/>
            <person name="Wang W."/>
            <person name="Chen Q."/>
            <person name="Zhang S."/>
            <person name="Li H."/>
            <person name="Wu J."/>
            <person name="Wang P."/>
            <person name="Li P."/>
            <person name="Shi C."/>
            <person name="Zheng F."/>
            <person name="Jian J."/>
            <person name="Huang B."/>
            <person name="Shan D."/>
            <person name="Shi M."/>
            <person name="Fang C."/>
            <person name="Yue Y."/>
            <person name="Li F."/>
            <person name="Li D."/>
            <person name="Wei S."/>
            <person name="Han B."/>
            <person name="Jiang C."/>
            <person name="Yin Y."/>
            <person name="Xia T."/>
            <person name="Zhang Z."/>
            <person name="Bennetzen J.L."/>
            <person name="Zhao S."/>
            <person name="Wan X."/>
        </authorList>
    </citation>
    <scope>NUCLEOTIDE SEQUENCE [LARGE SCALE GENOMIC DNA]</scope>
    <source>
        <strain evidence="5">cv. Shuchazao</strain>
        <tissue evidence="4">Leaf</tissue>
    </source>
</reference>
<dbReference type="EMBL" id="SDRB02012393">
    <property type="protein sequence ID" value="THF97889.1"/>
    <property type="molecule type" value="Genomic_DNA"/>
</dbReference>
<protein>
    <recommendedName>
        <fullName evidence="3">R13L1/DRL21-like LRR repeat region domain-containing protein</fullName>
    </recommendedName>
</protein>
<dbReference type="Pfam" id="PF25019">
    <property type="entry name" value="LRR_R13L1-DRL21"/>
    <property type="match status" value="1"/>
</dbReference>
<dbReference type="AlphaFoldDB" id="A0A4S4D671"/>
<dbReference type="InterPro" id="IPR032675">
    <property type="entry name" value="LRR_dom_sf"/>
</dbReference>
<evidence type="ECO:0000259" key="3">
    <source>
        <dbReference type="Pfam" id="PF25019"/>
    </source>
</evidence>
<sequence>MHDLVLDLALDISKGNCLTLIAGGVNCHSEVQHLPLGLMGETSFEIPKENVGKLRTLFLIVNLRKNIAEVEWMRALSLELYHVKELPNSNSKFTHLRYLDLSSIVVNQDNEGIVSSSCNGAAARAPTVAFPALRELVLGDMPNLEEWSGPGVSLSSYSSPATVMFCPRLEGLYIGLCPHLTTIPGHLLSLQELFFDGNRRNQFWEIGKTYHPFSSIEIFRVSGWKSDILMVDSLEKSSKTLKMLTIRTFYQRCYLANNLQNFASLKVLKIENCADIMSLTKETEASCGLTSLQRLSILHCENLTCLHMGLPHIPSDIEHSRMSKIGELLGREAAPFISLESLNLWGWEGVKYLPDQLQHLTALRELLIEHFNGLEALPEWLGRLSSLHSLELWDCENLMNLLTLEAMQCLINLRSLRISGCPHL</sequence>
<feature type="domain" description="R13L1/DRL21-like LRR repeat region" evidence="3">
    <location>
        <begin position="355"/>
        <end position="418"/>
    </location>
</feature>
<keyword evidence="5" id="KW-1185">Reference proteome</keyword>
<dbReference type="GO" id="GO:0006952">
    <property type="term" value="P:defense response"/>
    <property type="evidence" value="ECO:0007669"/>
    <property type="project" value="UniProtKB-KW"/>
</dbReference>
<dbReference type="Gene3D" id="3.80.10.10">
    <property type="entry name" value="Ribonuclease Inhibitor"/>
    <property type="match status" value="2"/>
</dbReference>
<dbReference type="Proteomes" id="UP000306102">
    <property type="component" value="Unassembled WGS sequence"/>
</dbReference>
<keyword evidence="1" id="KW-0433">Leucine-rich repeat</keyword>
<organism evidence="4 5">
    <name type="scientific">Camellia sinensis var. sinensis</name>
    <name type="common">China tea</name>
    <dbReference type="NCBI Taxonomy" id="542762"/>
    <lineage>
        <taxon>Eukaryota</taxon>
        <taxon>Viridiplantae</taxon>
        <taxon>Streptophyta</taxon>
        <taxon>Embryophyta</taxon>
        <taxon>Tracheophyta</taxon>
        <taxon>Spermatophyta</taxon>
        <taxon>Magnoliopsida</taxon>
        <taxon>eudicotyledons</taxon>
        <taxon>Gunneridae</taxon>
        <taxon>Pentapetalae</taxon>
        <taxon>asterids</taxon>
        <taxon>Ericales</taxon>
        <taxon>Theaceae</taxon>
        <taxon>Camellia</taxon>
    </lineage>
</organism>